<dbReference type="InterPro" id="IPR011009">
    <property type="entry name" value="Kinase-like_dom_sf"/>
</dbReference>
<reference evidence="12" key="2">
    <citation type="journal article" date="2022" name="Hortic Res">
        <title>The genome of Dioscorea zingiberensis sheds light on the biosynthesis, origin and evolution of the medicinally important diosgenin saponins.</title>
        <authorList>
            <person name="Li Y."/>
            <person name="Tan C."/>
            <person name="Li Z."/>
            <person name="Guo J."/>
            <person name="Li S."/>
            <person name="Chen X."/>
            <person name="Wang C."/>
            <person name="Dai X."/>
            <person name="Yang H."/>
            <person name="Song W."/>
            <person name="Hou L."/>
            <person name="Xu J."/>
            <person name="Tong Z."/>
            <person name="Xu A."/>
            <person name="Yuan X."/>
            <person name="Wang W."/>
            <person name="Yang Q."/>
            <person name="Chen L."/>
            <person name="Sun Z."/>
            <person name="Wang K."/>
            <person name="Pan B."/>
            <person name="Chen J."/>
            <person name="Bao Y."/>
            <person name="Liu F."/>
            <person name="Qi X."/>
            <person name="Gang D.R."/>
            <person name="Wen J."/>
            <person name="Li J."/>
        </authorList>
    </citation>
    <scope>NUCLEOTIDE SEQUENCE</scope>
    <source>
        <strain evidence="12">Dzin_1.0</strain>
    </source>
</reference>
<organism evidence="12 13">
    <name type="scientific">Dioscorea zingiberensis</name>
    <dbReference type="NCBI Taxonomy" id="325984"/>
    <lineage>
        <taxon>Eukaryota</taxon>
        <taxon>Viridiplantae</taxon>
        <taxon>Streptophyta</taxon>
        <taxon>Embryophyta</taxon>
        <taxon>Tracheophyta</taxon>
        <taxon>Spermatophyta</taxon>
        <taxon>Magnoliopsida</taxon>
        <taxon>Liliopsida</taxon>
        <taxon>Dioscoreales</taxon>
        <taxon>Dioscoreaceae</taxon>
        <taxon>Dioscorea</taxon>
    </lineage>
</organism>
<dbReference type="InterPro" id="IPR001611">
    <property type="entry name" value="Leu-rich_rpt"/>
</dbReference>
<name>A0A9D5CPE5_9LILI</name>
<dbReference type="PANTHER" id="PTHR48007:SF4">
    <property type="entry name" value="LEUCINE-RICH REPEAT RECEPTOR-LIKE PROTEIN KINASE PXC1"/>
    <property type="match status" value="1"/>
</dbReference>
<dbReference type="FunFam" id="1.10.510.10:FF:000095">
    <property type="entry name" value="protein STRUBBELIG-RECEPTOR FAMILY 8"/>
    <property type="match status" value="1"/>
</dbReference>
<evidence type="ECO:0000256" key="9">
    <source>
        <dbReference type="SAM" id="Phobius"/>
    </source>
</evidence>
<feature type="compositionally biased region" description="Basic and acidic residues" evidence="8">
    <location>
        <begin position="348"/>
        <end position="361"/>
    </location>
</feature>
<dbReference type="SUPFAM" id="SSF52058">
    <property type="entry name" value="L domain-like"/>
    <property type="match status" value="1"/>
</dbReference>
<dbReference type="InterPro" id="IPR046959">
    <property type="entry name" value="PRK1-6/SRF4-like"/>
</dbReference>
<feature type="signal peptide" evidence="10">
    <location>
        <begin position="1"/>
        <end position="29"/>
    </location>
</feature>
<evidence type="ECO:0000256" key="10">
    <source>
        <dbReference type="SAM" id="SignalP"/>
    </source>
</evidence>
<feature type="region of interest" description="Disordered" evidence="8">
    <location>
        <begin position="686"/>
        <end position="715"/>
    </location>
</feature>
<gene>
    <name evidence="12" type="ORF">J5N97_012258</name>
</gene>
<dbReference type="AlphaFoldDB" id="A0A9D5CPE5"/>
<evidence type="ECO:0000256" key="6">
    <source>
        <dbReference type="ARBA" id="ARBA00022989"/>
    </source>
</evidence>
<dbReference type="CDD" id="cd14066">
    <property type="entry name" value="STKc_IRAK"/>
    <property type="match status" value="1"/>
</dbReference>
<feature type="compositionally biased region" description="Polar residues" evidence="8">
    <location>
        <begin position="698"/>
        <end position="708"/>
    </location>
</feature>
<dbReference type="GO" id="GO:0005524">
    <property type="term" value="F:ATP binding"/>
    <property type="evidence" value="ECO:0007669"/>
    <property type="project" value="InterPro"/>
</dbReference>
<dbReference type="Pfam" id="PF00069">
    <property type="entry name" value="Pkinase"/>
    <property type="match status" value="1"/>
</dbReference>
<feature type="transmembrane region" description="Helical" evidence="9">
    <location>
        <begin position="299"/>
        <end position="321"/>
    </location>
</feature>
<keyword evidence="5" id="KW-0677">Repeat</keyword>
<evidence type="ECO:0000256" key="1">
    <source>
        <dbReference type="ARBA" id="ARBA00004370"/>
    </source>
</evidence>
<comment type="caution">
    <text evidence="12">The sequence shown here is derived from an EMBL/GenBank/DDBJ whole genome shotgun (WGS) entry which is preliminary data.</text>
</comment>
<evidence type="ECO:0000256" key="8">
    <source>
        <dbReference type="SAM" id="MobiDB-lite"/>
    </source>
</evidence>
<proteinExistence type="predicted"/>
<comment type="subcellular location">
    <subcellularLocation>
        <location evidence="1">Membrane</location>
    </subcellularLocation>
</comment>
<feature type="region of interest" description="Disordered" evidence="8">
    <location>
        <begin position="331"/>
        <end position="364"/>
    </location>
</feature>
<dbReference type="PROSITE" id="PS50011">
    <property type="entry name" value="PROTEIN_KINASE_DOM"/>
    <property type="match status" value="1"/>
</dbReference>
<keyword evidence="13" id="KW-1185">Reference proteome</keyword>
<feature type="domain" description="Protein kinase" evidence="11">
    <location>
        <begin position="402"/>
        <end position="683"/>
    </location>
</feature>
<evidence type="ECO:0000256" key="3">
    <source>
        <dbReference type="ARBA" id="ARBA00022692"/>
    </source>
</evidence>
<accession>A0A9D5CPE5</accession>
<dbReference type="EMBL" id="JAGGNH010000003">
    <property type="protein sequence ID" value="KAJ0976784.1"/>
    <property type="molecule type" value="Genomic_DNA"/>
</dbReference>
<keyword evidence="4 10" id="KW-0732">Signal</keyword>
<evidence type="ECO:0000256" key="7">
    <source>
        <dbReference type="ARBA" id="ARBA00023136"/>
    </source>
</evidence>
<feature type="chain" id="PRO_5038713966" description="Protein kinase domain-containing protein" evidence="10">
    <location>
        <begin position="30"/>
        <end position="715"/>
    </location>
</feature>
<protein>
    <recommendedName>
        <fullName evidence="11">Protein kinase domain-containing protein</fullName>
    </recommendedName>
</protein>
<dbReference type="OrthoDB" id="781280at2759"/>
<dbReference type="GO" id="GO:0004672">
    <property type="term" value="F:protein kinase activity"/>
    <property type="evidence" value="ECO:0007669"/>
    <property type="project" value="InterPro"/>
</dbReference>
<dbReference type="Gene3D" id="3.80.10.10">
    <property type="entry name" value="Ribonuclease Inhibitor"/>
    <property type="match status" value="2"/>
</dbReference>
<dbReference type="InterPro" id="IPR032675">
    <property type="entry name" value="LRR_dom_sf"/>
</dbReference>
<evidence type="ECO:0000256" key="5">
    <source>
        <dbReference type="ARBA" id="ARBA00022737"/>
    </source>
</evidence>
<dbReference type="InterPro" id="IPR000719">
    <property type="entry name" value="Prot_kinase_dom"/>
</dbReference>
<evidence type="ECO:0000313" key="12">
    <source>
        <dbReference type="EMBL" id="KAJ0976784.1"/>
    </source>
</evidence>
<evidence type="ECO:0000259" key="11">
    <source>
        <dbReference type="PROSITE" id="PS50011"/>
    </source>
</evidence>
<dbReference type="Proteomes" id="UP001085076">
    <property type="component" value="Miscellaneous, Linkage group lg03"/>
</dbReference>
<feature type="compositionally biased region" description="Basic and acidic residues" evidence="8">
    <location>
        <begin position="331"/>
        <end position="341"/>
    </location>
</feature>
<keyword evidence="3 9" id="KW-0812">Transmembrane</keyword>
<dbReference type="GO" id="GO:0016020">
    <property type="term" value="C:membrane"/>
    <property type="evidence" value="ECO:0007669"/>
    <property type="project" value="UniProtKB-SubCell"/>
</dbReference>
<dbReference type="PROSITE" id="PS51450">
    <property type="entry name" value="LRR"/>
    <property type="match status" value="1"/>
</dbReference>
<reference evidence="12" key="1">
    <citation type="submission" date="2021-03" db="EMBL/GenBank/DDBJ databases">
        <authorList>
            <person name="Li Z."/>
            <person name="Yang C."/>
        </authorList>
    </citation>
    <scope>NUCLEOTIDE SEQUENCE</scope>
    <source>
        <strain evidence="12">Dzin_1.0</strain>
        <tissue evidence="12">Leaf</tissue>
    </source>
</reference>
<dbReference type="PANTHER" id="PTHR48007">
    <property type="entry name" value="LEUCINE-RICH REPEAT RECEPTOR-LIKE PROTEIN KINASE PXC1"/>
    <property type="match status" value="1"/>
</dbReference>
<feature type="region of interest" description="Disordered" evidence="8">
    <location>
        <begin position="254"/>
        <end position="291"/>
    </location>
</feature>
<dbReference type="Gene3D" id="3.30.200.20">
    <property type="entry name" value="Phosphorylase Kinase, domain 1"/>
    <property type="match status" value="1"/>
</dbReference>
<dbReference type="FunFam" id="3.80.10.10:FF:000400">
    <property type="entry name" value="Nuclear pore complex protein NUP107"/>
    <property type="match status" value="1"/>
</dbReference>
<sequence>MVLMFSSDLHKRRPRLLHLAVLLLQQVLITPHPQALPQLNNKPSDTDALTIFRYKADAHGNLAVNWSTADACKGCWRGVGCSSTGRVISLSLPSLDLRGPLDALSYLDQLRLLDLHDNRLNGTLLTLFPSLTNLKHLYLSHNDLSGPVPPSVSLLKRILRLDLSDNDFSGPIPANSLANLTGLVSLRMQNNLLSGLVPDLSIVLPRLVEFNISNNELYGRVPDGMHNKFGPTSFKGNAGLCGPDPPLPVCSFRPQEPPSSSSQVVVPSNPSSMPDSSTAVDEQGRGRMFRGGKRGLSTGAIIVIVVGNTLFLLVVVSLVAYCCARRFDGGREDDKRDKGQDEGGGSHSTEERGKGDDRDSGDSGATLAAQSKLVFFEGEETGSEGSGRWRRCRPFELEDLLRASAEMVGKGTLGTVYRAVLEDGCMVAVKRLRDANPCLRKEFHSYMGIIGRLRHPNLVNLRAYYYAKQEKLLIYDYLPNGSLYTLLHGNRGDGILPLDWTTRISLVLGAARGLACIHAEYASSKIPHGNIKSSNVLLNKNGVACISDFGLALLLNPTHTTSRLGGYRAPEQAESKRLSQEADIYAFGVLLLEVLTGRAPTQNSSPIAGRGGSLISTKLPEWVKSVVREGWTGEVFDVELKRYKNIEGEMVAMLHVALACVSQQPDMRPGMSDVVKMIEEIRVEQSPLTEDIDEPRASLSNSLATATTEEGRLSN</sequence>
<evidence type="ECO:0000256" key="2">
    <source>
        <dbReference type="ARBA" id="ARBA00022614"/>
    </source>
</evidence>
<evidence type="ECO:0000256" key="4">
    <source>
        <dbReference type="ARBA" id="ARBA00022729"/>
    </source>
</evidence>
<keyword evidence="6 9" id="KW-1133">Transmembrane helix</keyword>
<evidence type="ECO:0000313" key="13">
    <source>
        <dbReference type="Proteomes" id="UP001085076"/>
    </source>
</evidence>
<keyword evidence="2" id="KW-0433">Leucine-rich repeat</keyword>
<dbReference type="Pfam" id="PF00560">
    <property type="entry name" value="LRR_1"/>
    <property type="match status" value="1"/>
</dbReference>
<dbReference type="Gene3D" id="1.10.510.10">
    <property type="entry name" value="Transferase(Phosphotransferase) domain 1"/>
    <property type="match status" value="1"/>
</dbReference>
<feature type="compositionally biased region" description="Low complexity" evidence="8">
    <location>
        <begin position="258"/>
        <end position="277"/>
    </location>
</feature>
<keyword evidence="7 9" id="KW-0472">Membrane</keyword>
<dbReference type="SUPFAM" id="SSF56112">
    <property type="entry name" value="Protein kinase-like (PK-like)"/>
    <property type="match status" value="1"/>
</dbReference>